<dbReference type="EMBL" id="AWSI01000041">
    <property type="protein sequence ID" value="ERH29727.1"/>
    <property type="molecule type" value="Genomic_DNA"/>
</dbReference>
<feature type="transmembrane region" description="Helical" evidence="1">
    <location>
        <begin position="31"/>
        <end position="47"/>
    </location>
</feature>
<reference evidence="2 3" key="1">
    <citation type="submission" date="2013-08" db="EMBL/GenBank/DDBJ databases">
        <authorList>
            <person name="Weinstock G."/>
            <person name="Sodergren E."/>
            <person name="Wylie T."/>
            <person name="Fulton L."/>
            <person name="Fulton R."/>
            <person name="Fronick C."/>
            <person name="O'Laughlin M."/>
            <person name="Godfrey J."/>
            <person name="Miner T."/>
            <person name="Herter B."/>
            <person name="Appelbaum E."/>
            <person name="Cordes M."/>
            <person name="Lek S."/>
            <person name="Wollam A."/>
            <person name="Pepin K.H."/>
            <person name="Palsikar V.B."/>
            <person name="Mitreva M."/>
            <person name="Wilson R.K."/>
        </authorList>
    </citation>
    <scope>NUCLEOTIDE SEQUENCE [LARGE SCALE GENOMIC DNA]</scope>
    <source>
        <strain evidence="2 3">F0580</strain>
    </source>
</reference>
<keyword evidence="3" id="KW-1185">Reference proteome</keyword>
<keyword evidence="1" id="KW-0472">Membrane</keyword>
<comment type="caution">
    <text evidence="2">The sequence shown here is derived from an EMBL/GenBank/DDBJ whole genome shotgun (WGS) entry which is preliminary data.</text>
</comment>
<protein>
    <submittedName>
        <fullName evidence="2">Uncharacterized protein</fullName>
    </submittedName>
</protein>
<keyword evidence="1" id="KW-1133">Transmembrane helix</keyword>
<dbReference type="HOGENOM" id="CLU_3057822_0_0_11"/>
<proteinExistence type="predicted"/>
<organism evidence="2 3">
    <name type="scientific">Alloscardovia omnicolens F0580</name>
    <dbReference type="NCBI Taxonomy" id="1321816"/>
    <lineage>
        <taxon>Bacteria</taxon>
        <taxon>Bacillati</taxon>
        <taxon>Actinomycetota</taxon>
        <taxon>Actinomycetes</taxon>
        <taxon>Bifidobacteriales</taxon>
        <taxon>Bifidobacteriaceae</taxon>
        <taxon>Alloscardovia</taxon>
    </lineage>
</organism>
<dbReference type="Proteomes" id="UP000016519">
    <property type="component" value="Unassembled WGS sequence"/>
</dbReference>
<feature type="transmembrane region" description="Helical" evidence="1">
    <location>
        <begin position="5"/>
        <end position="25"/>
    </location>
</feature>
<evidence type="ECO:0000256" key="1">
    <source>
        <dbReference type="SAM" id="Phobius"/>
    </source>
</evidence>
<sequence length="53" mass="5947">MSAKLFYSIIAVLTGITALYEAFIMRSTPKTIIWTAICIVWIIAAVLKKDKTQ</sequence>
<dbReference type="AlphaFoldDB" id="U1SGE4"/>
<keyword evidence="1" id="KW-0812">Transmembrane</keyword>
<accession>U1SGE4</accession>
<evidence type="ECO:0000313" key="3">
    <source>
        <dbReference type="Proteomes" id="UP000016519"/>
    </source>
</evidence>
<gene>
    <name evidence="2" type="ORF">HMPREF9244_01527</name>
</gene>
<name>U1SGE4_9BIFI</name>
<evidence type="ECO:0000313" key="2">
    <source>
        <dbReference type="EMBL" id="ERH29727.1"/>
    </source>
</evidence>